<feature type="transmembrane region" description="Helical" evidence="4">
    <location>
        <begin position="193"/>
        <end position="215"/>
    </location>
</feature>
<dbReference type="InterPro" id="IPR024478">
    <property type="entry name" value="HlyB_4HB_MCP"/>
</dbReference>
<dbReference type="Gene3D" id="1.20.120.1530">
    <property type="match status" value="2"/>
</dbReference>
<dbReference type="PROSITE" id="PS50111">
    <property type="entry name" value="CHEMOTAXIS_TRANSDUC_2"/>
    <property type="match status" value="1"/>
</dbReference>
<dbReference type="InterPro" id="IPR047347">
    <property type="entry name" value="YvaQ-like_sensor"/>
</dbReference>
<comment type="similarity">
    <text evidence="2">Belongs to the methyl-accepting chemotaxis (MCP) protein family.</text>
</comment>
<organism evidence="7 8">
    <name type="scientific">Novilysobacter selenitireducens</name>
    <dbReference type="NCBI Taxonomy" id="2872639"/>
    <lineage>
        <taxon>Bacteria</taxon>
        <taxon>Pseudomonadati</taxon>
        <taxon>Pseudomonadota</taxon>
        <taxon>Gammaproteobacteria</taxon>
        <taxon>Lysobacterales</taxon>
        <taxon>Lysobacteraceae</taxon>
        <taxon>Novilysobacter</taxon>
    </lineage>
</organism>
<keyword evidence="3" id="KW-0807">Transducer</keyword>
<name>A0ABS7T4V1_9GAMM</name>
<dbReference type="SUPFAM" id="SSF58104">
    <property type="entry name" value="Methyl-accepting chemotaxis protein (MCP) signaling domain"/>
    <property type="match status" value="1"/>
</dbReference>
<accession>A0ABS7T4V1</accession>
<evidence type="ECO:0000256" key="2">
    <source>
        <dbReference type="ARBA" id="ARBA00029447"/>
    </source>
</evidence>
<evidence type="ECO:0000256" key="4">
    <source>
        <dbReference type="SAM" id="Phobius"/>
    </source>
</evidence>
<dbReference type="SMART" id="SM00283">
    <property type="entry name" value="MA"/>
    <property type="match status" value="1"/>
</dbReference>
<evidence type="ECO:0000259" key="6">
    <source>
        <dbReference type="PROSITE" id="PS50885"/>
    </source>
</evidence>
<dbReference type="PANTHER" id="PTHR43531:SF14">
    <property type="entry name" value="METHYL-ACCEPTING CHEMOTAXIS PROTEIN I-RELATED"/>
    <property type="match status" value="1"/>
</dbReference>
<sequence length="710" mass="74361">MRIDTLTIGQRLALGFGLVLVLILALTGIGIHRVLRIDDGLSTINQVNSVKQRYAINFRGSVHDRAIALRDVVLSEDPAVVEEANAMIDRLTADYAQSAAPLEAMVADPATGDAEEAAMLAAIQEVESRTLPLIERTRALREAGALAEARALVLGEAAPAFTTWLARINALIDLEEAKNAREAEAAAATANGFAALMLVLSVLALVIGAGVAWLITRSVIVPLRQALDVAERVGAGDLGSEIRVTGKDEAGQLLAAMGRMQQQLVAFSQGQREIAERHEAGEISFRMDAAAYPGVYGTMATDINELVAAHIAVKMRMAELVARYAIGDFTEDMPRLPGEKARLTVIMDTAKGNLTLISGEIKRLSAAAAAGDFSARGDAGRFEFGFRAMVDDLNRLMSTADANLAQISTVFDAFARGDLTARMTGDHPGVFGRIRDDATGTGQRLTEIVRGIQSAVASIHLAASEIASGNADLSRRTEQQAASLEETSALMDELTSKVRRNAEHAGQANALVRDAGEAAAAGGRVVEEVVATMGAISESSRRIADIIGVIDGIAFQTNILALNAAVEAARAGDQGRGFAVVAAEVRSLAQRSAGAAKDIKSLISGSVENVEAGADRVARAGEAMGQIVGAVREVTDIMAGITSASSEQRSDIEQVGQTVVQLDHVTQQNAALVEEASAAARGLQDQASGLADAVAVFKVAATPRPLRSAA</sequence>
<dbReference type="CDD" id="cd06225">
    <property type="entry name" value="HAMP"/>
    <property type="match status" value="1"/>
</dbReference>
<feature type="domain" description="HAMP" evidence="6">
    <location>
        <begin position="217"/>
        <end position="269"/>
    </location>
</feature>
<dbReference type="InterPro" id="IPR003660">
    <property type="entry name" value="HAMP_dom"/>
</dbReference>
<dbReference type="Pfam" id="PF00015">
    <property type="entry name" value="MCPsignal"/>
    <property type="match status" value="1"/>
</dbReference>
<comment type="caution">
    <text evidence="7">The sequence shown here is derived from an EMBL/GenBank/DDBJ whole genome shotgun (WGS) entry which is preliminary data.</text>
</comment>
<evidence type="ECO:0000256" key="3">
    <source>
        <dbReference type="PROSITE-ProRule" id="PRU00284"/>
    </source>
</evidence>
<gene>
    <name evidence="7" type="ORF">K6753_05045</name>
</gene>
<proteinExistence type="inferred from homology"/>
<dbReference type="Pfam" id="PF12729">
    <property type="entry name" value="4HB_MCP_1"/>
    <property type="match status" value="1"/>
</dbReference>
<dbReference type="PROSITE" id="PS50885">
    <property type="entry name" value="HAMP"/>
    <property type="match status" value="2"/>
</dbReference>
<dbReference type="SMART" id="SM00304">
    <property type="entry name" value="HAMP"/>
    <property type="match status" value="2"/>
</dbReference>
<feature type="domain" description="Methyl-accepting transducer" evidence="5">
    <location>
        <begin position="455"/>
        <end position="684"/>
    </location>
</feature>
<dbReference type="InterPro" id="IPR051310">
    <property type="entry name" value="MCP_chemotaxis"/>
</dbReference>
<keyword evidence="4" id="KW-0472">Membrane</keyword>
<feature type="transmembrane region" description="Helical" evidence="4">
    <location>
        <begin position="12"/>
        <end position="35"/>
    </location>
</feature>
<dbReference type="Pfam" id="PF18575">
    <property type="entry name" value="HAMP_N3"/>
    <property type="match status" value="1"/>
</dbReference>
<dbReference type="InterPro" id="IPR041395">
    <property type="entry name" value="McpB_HAMP_3rd"/>
</dbReference>
<keyword evidence="8" id="KW-1185">Reference proteome</keyword>
<dbReference type="EMBL" id="JAINZW010000002">
    <property type="protein sequence ID" value="MBZ4038892.1"/>
    <property type="molecule type" value="Genomic_DNA"/>
</dbReference>
<protein>
    <submittedName>
        <fullName evidence="7">MCP four helix bundle domain-containing protein</fullName>
    </submittedName>
</protein>
<dbReference type="Gene3D" id="1.10.287.950">
    <property type="entry name" value="Methyl-accepting chemotaxis protein"/>
    <property type="match status" value="1"/>
</dbReference>
<keyword evidence="1" id="KW-0488">Methylation</keyword>
<dbReference type="CDD" id="cd19411">
    <property type="entry name" value="MCP2201-like_sensor"/>
    <property type="match status" value="1"/>
</dbReference>
<dbReference type="Proteomes" id="UP001430954">
    <property type="component" value="Unassembled WGS sequence"/>
</dbReference>
<evidence type="ECO:0000313" key="7">
    <source>
        <dbReference type="EMBL" id="MBZ4038892.1"/>
    </source>
</evidence>
<keyword evidence="4" id="KW-0812">Transmembrane</keyword>
<dbReference type="InterPro" id="IPR004089">
    <property type="entry name" value="MCPsignal_dom"/>
</dbReference>
<dbReference type="Pfam" id="PF00672">
    <property type="entry name" value="HAMP"/>
    <property type="match status" value="1"/>
</dbReference>
<evidence type="ECO:0000259" key="5">
    <source>
        <dbReference type="PROSITE" id="PS50111"/>
    </source>
</evidence>
<reference evidence="7 8" key="1">
    <citation type="submission" date="2021-09" db="EMBL/GenBank/DDBJ databases">
        <title>Lysobacter sp. 13A isolated from the river sediment.</title>
        <authorList>
            <person name="Liu H."/>
            <person name="Li S."/>
            <person name="Mao S."/>
        </authorList>
    </citation>
    <scope>NUCLEOTIDE SEQUENCE [LARGE SCALE GENOMIC DNA]</scope>
    <source>
        <strain evidence="7 8">13A</strain>
    </source>
</reference>
<evidence type="ECO:0000313" key="8">
    <source>
        <dbReference type="Proteomes" id="UP001430954"/>
    </source>
</evidence>
<dbReference type="RefSeq" id="WP_223675092.1">
    <property type="nucleotide sequence ID" value="NZ_JAINZW010000002.1"/>
</dbReference>
<keyword evidence="4" id="KW-1133">Transmembrane helix</keyword>
<feature type="domain" description="HAMP" evidence="6">
    <location>
        <begin position="404"/>
        <end position="450"/>
    </location>
</feature>
<dbReference type="CDD" id="cd11386">
    <property type="entry name" value="MCP_signal"/>
    <property type="match status" value="1"/>
</dbReference>
<evidence type="ECO:0000256" key="1">
    <source>
        <dbReference type="ARBA" id="ARBA00022481"/>
    </source>
</evidence>
<dbReference type="PANTHER" id="PTHR43531">
    <property type="entry name" value="PROTEIN ICFG"/>
    <property type="match status" value="1"/>
</dbReference>